<evidence type="ECO:0000256" key="1">
    <source>
        <dbReference type="SAM" id="MobiDB-lite"/>
    </source>
</evidence>
<feature type="region of interest" description="Disordered" evidence="1">
    <location>
        <begin position="1"/>
        <end position="32"/>
    </location>
</feature>
<feature type="region of interest" description="Disordered" evidence="1">
    <location>
        <begin position="359"/>
        <end position="385"/>
    </location>
</feature>
<feature type="compositionally biased region" description="Low complexity" evidence="1">
    <location>
        <begin position="67"/>
        <end position="77"/>
    </location>
</feature>
<feature type="region of interest" description="Disordered" evidence="1">
    <location>
        <begin position="64"/>
        <end position="101"/>
    </location>
</feature>
<dbReference type="InterPro" id="IPR052343">
    <property type="entry name" value="Retrotransposon-Effector_Assoc"/>
</dbReference>
<dbReference type="EMBL" id="OIVN01001661">
    <property type="protein sequence ID" value="SPC96337.1"/>
    <property type="molecule type" value="Genomic_DNA"/>
</dbReference>
<dbReference type="CDD" id="cd01650">
    <property type="entry name" value="RT_nLTR_like"/>
    <property type="match status" value="1"/>
</dbReference>
<protein>
    <recommendedName>
        <fullName evidence="2">Reverse transcriptase domain-containing protein</fullName>
    </recommendedName>
</protein>
<dbReference type="Gene3D" id="3.60.10.10">
    <property type="entry name" value="Endonuclease/exonuclease/phosphatase"/>
    <property type="match status" value="1"/>
</dbReference>
<dbReference type="InterPro" id="IPR005135">
    <property type="entry name" value="Endo/exonuclease/phosphatase"/>
</dbReference>
<accession>A0A2N9G0P1</accession>
<feature type="compositionally biased region" description="Basic and acidic residues" evidence="1">
    <location>
        <begin position="223"/>
        <end position="235"/>
    </location>
</feature>
<proteinExistence type="predicted"/>
<dbReference type="Pfam" id="PF03372">
    <property type="entry name" value="Exo_endo_phos"/>
    <property type="match status" value="1"/>
</dbReference>
<dbReference type="InterPro" id="IPR000477">
    <property type="entry name" value="RT_dom"/>
</dbReference>
<feature type="domain" description="Reverse transcriptase" evidence="2">
    <location>
        <begin position="987"/>
        <end position="1217"/>
    </location>
</feature>
<dbReference type="PANTHER" id="PTHR46890">
    <property type="entry name" value="NON-LTR RETROLELEMENT REVERSE TRANSCRIPTASE-LIKE PROTEIN-RELATED"/>
    <property type="match status" value="1"/>
</dbReference>
<evidence type="ECO:0000259" key="2">
    <source>
        <dbReference type="PROSITE" id="PS50878"/>
    </source>
</evidence>
<feature type="compositionally biased region" description="Polar residues" evidence="1">
    <location>
        <begin position="78"/>
        <end position="88"/>
    </location>
</feature>
<feature type="compositionally biased region" description="Pro residues" evidence="1">
    <location>
        <begin position="1"/>
        <end position="29"/>
    </location>
</feature>
<dbReference type="Pfam" id="PF00078">
    <property type="entry name" value="RVT_1"/>
    <property type="match status" value="1"/>
</dbReference>
<dbReference type="PROSITE" id="PS50878">
    <property type="entry name" value="RT_POL"/>
    <property type="match status" value="1"/>
</dbReference>
<feature type="compositionally biased region" description="Polar residues" evidence="1">
    <location>
        <begin position="359"/>
        <end position="378"/>
    </location>
</feature>
<evidence type="ECO:0000313" key="3">
    <source>
        <dbReference type="EMBL" id="SPC96337.1"/>
    </source>
</evidence>
<dbReference type="GO" id="GO:0003824">
    <property type="term" value="F:catalytic activity"/>
    <property type="evidence" value="ECO:0007669"/>
    <property type="project" value="InterPro"/>
</dbReference>
<dbReference type="InterPro" id="IPR036691">
    <property type="entry name" value="Endo/exonu/phosph_ase_sf"/>
</dbReference>
<dbReference type="SUPFAM" id="SSF56219">
    <property type="entry name" value="DNase I-like"/>
    <property type="match status" value="1"/>
</dbReference>
<reference evidence="3" key="1">
    <citation type="submission" date="2018-02" db="EMBL/GenBank/DDBJ databases">
        <authorList>
            <person name="Cohen D.B."/>
            <person name="Kent A.D."/>
        </authorList>
    </citation>
    <scope>NUCLEOTIDE SEQUENCE</scope>
</reference>
<gene>
    <name evidence="3" type="ORF">FSB_LOCUS24219</name>
</gene>
<organism evidence="3">
    <name type="scientific">Fagus sylvatica</name>
    <name type="common">Beechnut</name>
    <dbReference type="NCBI Taxonomy" id="28930"/>
    <lineage>
        <taxon>Eukaryota</taxon>
        <taxon>Viridiplantae</taxon>
        <taxon>Streptophyta</taxon>
        <taxon>Embryophyta</taxon>
        <taxon>Tracheophyta</taxon>
        <taxon>Spermatophyta</taxon>
        <taxon>Magnoliopsida</taxon>
        <taxon>eudicotyledons</taxon>
        <taxon>Gunneridae</taxon>
        <taxon>Pentapetalae</taxon>
        <taxon>rosids</taxon>
        <taxon>fabids</taxon>
        <taxon>Fagales</taxon>
        <taxon>Fagaceae</taxon>
        <taxon>Fagus</taxon>
    </lineage>
</organism>
<feature type="region of interest" description="Disordered" evidence="1">
    <location>
        <begin position="218"/>
        <end position="254"/>
    </location>
</feature>
<sequence>MSLPLPPPTQPYPPPQWLRPPPPPPPSSTIPPSFYFNPPSTALFGPPSIQPMLYTTPLPWHFPTPQTPHITQPHHQQYNQPKSHSNFKPKNPDLHKHQSPTLTDKTLLNQTIPQTFSDWANRAVFYLGAKTFFLDFDSRMVDPYNIKECRGRFQGSIWLGHAGLKWLLELMSKLLNPHFNTQGLLQFFRDGYRTIEVSGMKNDRGTFIEISEFHSGSQKGGIRRHDGDRVNSGRKRDLRKGIGNGYGSTPVEGIHHPKSRAQLLADAPRPTHKCDFIWKPRHKTLSITLSEGNLRLAKWALLNGPKQARNEETQAHEHQVSEVAPQAGKGTWVSKQNQPLLGLVDQLENHTRPSPSLVDQNGVVSSSKVDCTSSTRQMDLSDDDSAMVDGFSGSEEDGLTTTEAVRDLVVHTSVSDVLGVECVTSGDTMVYEEVGTEVSPPLVLDGVRGSSSPSLPLAWSTRPNSERTQSPLVYEPLAKIAPMGFSEFTDQYSEDVLALEEAMSLWVEQKYRDFGELVGMPIARFEAECIALLRRIDAERKKGRHTPGPRKPTRGLNNPHKREVLKNLLRDWKVDVVCLQESKLDVVDQRLIRSLWGNVYVGWEALPAVNTAGGIILMWDKQVLEKIDVYIGEYSVSCQWRSLDDGFVWTGSGVYGPNLDTMRSYFWDELLRLRNHWSSPWCLFGDFNVVRYPREQLGCTSFTLAMTDFSDFIDTANLIDLPLLSGPFTWSSGSDSPLMSRIDRVLVSADWEDHFPDVSQKLLPRPISNHSPLLVESGSMARGRSAFKFENMWLKVDGFLEKIQGWWSSYSFSGPPSLVLARKLKALKEDLKIWNKEVFGDVGLKKKKGVMDDILRLDEKEFQGVLSDKEQVQRDQLRANWDHLAHLDEIFWHQKSQILWLWEGGNNTKFFHKMANSNRRRNQVQVIEVNGASYDVEVDIREQMVLFYTNLYQESEVWHPDVDGLPFATIGEEDCRLLEKNFDKEEEVYEQGQFEKSLNATFIALIPKKPNVVNIKDFRPISLIGKSQNAFMSGRQMVDSILIANECLDGHLKSGVSGILCKLDIEKAYDHVKWNCLIHLLGRMGFGSKWQGWIRACISIVRFSVLVNGSPAGFFGSSRGLRQGDPLYPLLFLLMMEILSKMLKQAKGCGFIRGFKVNGSRTEEDLLSCFEAATGLRVNLSKSEMVPIGDVDNLAALANILCCRIGQLPMNYLGMPLGYSFKALSIWNPIIEKIKRRGGLGIRLLVSLNRALLRKWLWSLEWRRIDYGGGWWLPVTGLLMGVGVLVKCGVLMGVEMDSVIEFLTLIESKAPLREVKDGSWWNLRQNGSAPKLLIGFVSLFGRRLGIRFLLMTIFPSRVTLWCYPKLLQSCFLVGGMVWVATLQMFGT</sequence>
<dbReference type="PANTHER" id="PTHR46890:SF1">
    <property type="entry name" value="REVERSE TRANSCRIPTASE DOMAIN-CONTAINING PROTEIN"/>
    <property type="match status" value="1"/>
</dbReference>
<name>A0A2N9G0P1_FAGSY</name>